<keyword evidence="6 8" id="KW-0472">Membrane</keyword>
<keyword evidence="2" id="KW-0813">Transport</keyword>
<evidence type="ECO:0000256" key="2">
    <source>
        <dbReference type="ARBA" id="ARBA00022448"/>
    </source>
</evidence>
<dbReference type="InterPro" id="IPR006603">
    <property type="entry name" value="PQ-loop_rpt"/>
</dbReference>
<name>A0A0F7U973_NEOCL</name>
<evidence type="ECO:0000256" key="7">
    <source>
        <dbReference type="ARBA" id="ARBA00038475"/>
    </source>
</evidence>
<evidence type="ECO:0000313" key="10">
    <source>
        <dbReference type="EMBL" id="CEL64917.1"/>
    </source>
</evidence>
<evidence type="ECO:0000256" key="5">
    <source>
        <dbReference type="ARBA" id="ARBA00022989"/>
    </source>
</evidence>
<accession>A0A0F7U973</accession>
<reference evidence="10" key="1">
    <citation type="journal article" date="2015" name="PLoS ONE">
        <title>Comprehensive Evaluation of Toxoplasma gondii VEG and Neospora caninum LIV Genomes with Tachyzoite Stage Transcriptome and Proteome Defines Novel Transcript Features.</title>
        <authorList>
            <person name="Ramaprasad A."/>
            <person name="Mourier T."/>
            <person name="Naeem R."/>
            <person name="Malas T.B."/>
            <person name="Moussa E."/>
            <person name="Panigrahi A."/>
            <person name="Vermont S.J."/>
            <person name="Otto T.D."/>
            <person name="Wastling J."/>
            <person name="Pain A."/>
        </authorList>
    </citation>
    <scope>NUCLEOTIDE SEQUENCE</scope>
    <source>
        <strain evidence="10">Liverpool</strain>
    </source>
</reference>
<gene>
    <name evidence="10" type="ORF">BN1204_007850</name>
</gene>
<dbReference type="Pfam" id="PF04193">
    <property type="entry name" value="PQ-loop"/>
    <property type="match status" value="2"/>
</dbReference>
<dbReference type="PIRSF" id="PIRSF023381">
    <property type="entry name" value="MannP-dilichol_defect-1p"/>
    <property type="match status" value="1"/>
</dbReference>
<evidence type="ECO:0000256" key="8">
    <source>
        <dbReference type="PIRNR" id="PIRNR023381"/>
    </source>
</evidence>
<feature type="transmembrane region" description="Helical" evidence="9">
    <location>
        <begin position="185"/>
        <end position="203"/>
    </location>
</feature>
<organism evidence="10">
    <name type="scientific">Neospora caninum (strain Liverpool)</name>
    <dbReference type="NCBI Taxonomy" id="572307"/>
    <lineage>
        <taxon>Eukaryota</taxon>
        <taxon>Sar</taxon>
        <taxon>Alveolata</taxon>
        <taxon>Apicomplexa</taxon>
        <taxon>Conoidasida</taxon>
        <taxon>Coccidia</taxon>
        <taxon>Eucoccidiorida</taxon>
        <taxon>Eimeriorina</taxon>
        <taxon>Sarcocystidae</taxon>
        <taxon>Neospora</taxon>
    </lineage>
</organism>
<dbReference type="EMBL" id="LN714477">
    <property type="protein sequence ID" value="CEL64917.1"/>
    <property type="molecule type" value="Genomic_DNA"/>
</dbReference>
<dbReference type="InterPro" id="IPR016817">
    <property type="entry name" value="MannP-dilichol_defect-1"/>
</dbReference>
<dbReference type="SMART" id="SM00679">
    <property type="entry name" value="CTNS"/>
    <property type="match status" value="2"/>
</dbReference>
<evidence type="ECO:0000256" key="3">
    <source>
        <dbReference type="ARBA" id="ARBA00022692"/>
    </source>
</evidence>
<keyword evidence="3 8" id="KW-0812">Transmembrane</keyword>
<sequence length="296" mass="31819">MANPSVPVSSPPTRGGFLLVDPRCTDTLFAPLQDAQCGKQVLSACLSIGVLVGGSLVKLPQLIKILRAQSVEGLAEMSVFVEAISSSIFVSYNVLEGHPFATWGEMLFVSLQNLFSLLLFWRYRRARDRQASATGQKSGKANAASTDSPFATFTLLQRVLCGLAILVLGASVAYGYLLLGRDSLFSRRLATVLGLAPFPLLFCSRLPQIKQNWTQKHTGQLSAVTGVLMLCGNLARLFTSLVSLSDQFVVLSCSLATILNAIPLFQMFLYRENTAKVLGRGSLQGAASPGSKRKAA</sequence>
<comment type="subcellular location">
    <subcellularLocation>
        <location evidence="1 8">Membrane</location>
        <topology evidence="1 8">Multi-pass membrane protein</topology>
    </subcellularLocation>
</comment>
<evidence type="ECO:0000256" key="6">
    <source>
        <dbReference type="ARBA" id="ARBA00023136"/>
    </source>
</evidence>
<feature type="transmembrane region" description="Helical" evidence="9">
    <location>
        <begin position="223"/>
        <end position="242"/>
    </location>
</feature>
<dbReference type="PANTHER" id="PTHR12226:SF2">
    <property type="entry name" value="MANNOSE-P-DOLICHOL UTILIZATION DEFECT 1 PROTEIN"/>
    <property type="match status" value="1"/>
</dbReference>
<feature type="transmembrane region" description="Helical" evidence="9">
    <location>
        <begin position="159"/>
        <end position="179"/>
    </location>
</feature>
<feature type="transmembrane region" description="Helical" evidence="9">
    <location>
        <begin position="100"/>
        <end position="121"/>
    </location>
</feature>
<dbReference type="PANTHER" id="PTHR12226">
    <property type="entry name" value="MANNOSE-P-DOLICHOL UTILIZATION DEFECT 1 LEC35 -RELATED"/>
    <property type="match status" value="1"/>
</dbReference>
<comment type="similarity">
    <text evidence="7 8">Belongs to the MPDU1 (TC 2.A.43.3) family.</text>
</comment>
<evidence type="ECO:0000256" key="1">
    <source>
        <dbReference type="ARBA" id="ARBA00004141"/>
    </source>
</evidence>
<proteinExistence type="inferred from homology"/>
<dbReference type="Gene3D" id="1.20.1280.290">
    <property type="match status" value="2"/>
</dbReference>
<evidence type="ECO:0000256" key="9">
    <source>
        <dbReference type="SAM" id="Phobius"/>
    </source>
</evidence>
<dbReference type="AlphaFoldDB" id="A0A0F7U973"/>
<protein>
    <recommendedName>
        <fullName evidence="8">Mannose-P-dolichol utilization defect 1 protein homolog</fullName>
    </recommendedName>
</protein>
<keyword evidence="5 8" id="KW-1133">Transmembrane helix</keyword>
<keyword evidence="4" id="KW-0677">Repeat</keyword>
<evidence type="ECO:0000256" key="4">
    <source>
        <dbReference type="ARBA" id="ARBA00022737"/>
    </source>
</evidence>
<feature type="transmembrane region" description="Helical" evidence="9">
    <location>
        <begin position="248"/>
        <end position="270"/>
    </location>
</feature>
<dbReference type="GO" id="GO:0016020">
    <property type="term" value="C:membrane"/>
    <property type="evidence" value="ECO:0007669"/>
    <property type="project" value="UniProtKB-SubCell"/>
</dbReference>